<evidence type="ECO:0000256" key="2">
    <source>
        <dbReference type="ARBA" id="ARBA00022679"/>
    </source>
</evidence>
<dbReference type="EMBL" id="MBPK01000042">
    <property type="protein sequence ID" value="PKT80579.1"/>
    <property type="molecule type" value="Genomic_DNA"/>
</dbReference>
<proteinExistence type="predicted"/>
<evidence type="ECO:0000313" key="4">
    <source>
        <dbReference type="EMBL" id="PKT80579.1"/>
    </source>
</evidence>
<evidence type="ECO:0000259" key="3">
    <source>
        <dbReference type="Pfam" id="PF00535"/>
    </source>
</evidence>
<keyword evidence="2" id="KW-0808">Transferase</keyword>
<evidence type="ECO:0000256" key="1">
    <source>
        <dbReference type="ARBA" id="ARBA00022676"/>
    </source>
</evidence>
<dbReference type="InterPro" id="IPR029044">
    <property type="entry name" value="Nucleotide-diphossugar_trans"/>
</dbReference>
<dbReference type="RefSeq" id="WP_006802152.1">
    <property type="nucleotide sequence ID" value="NZ_CABKOI010000021.1"/>
</dbReference>
<feature type="domain" description="Glycosyltransferase 2-like" evidence="3">
    <location>
        <begin position="6"/>
        <end position="124"/>
    </location>
</feature>
<keyword evidence="5" id="KW-1185">Reference proteome</keyword>
<sequence length="308" mass="36376">MQARVSIIIPVYNVEKYIAKCLESCIHQTLKEIEIIIVDDCGNDRSIEIAREYASRDSRVKIVYNKENSKPFACRNLGAEIASGEYLCFLDSDDFLDLNACEIAYNASKESYYDLVSFGAYYLKNGKKTPFIEYDEINFENVGSFCKWYYGLKYPVWNLWGRLIKREKYCLAVERLEVDGVKLMIAEDALVMFAVFNLCDTLAFISEVLYGYCYNEESLTNCESLENLKNKSDGFFHIIEIMENFIANNYCDKRLAKYFLLQMKQEHRIIKYRLKKYNKSLTIFDIIFNKIKGRFYIFRRKMRVKFMI</sequence>
<dbReference type="Gene3D" id="3.90.550.10">
    <property type="entry name" value="Spore Coat Polysaccharide Biosynthesis Protein SpsA, Chain A"/>
    <property type="match status" value="1"/>
</dbReference>
<protein>
    <recommendedName>
        <fullName evidence="3">Glycosyltransferase 2-like domain-containing protein</fullName>
    </recommendedName>
</protein>
<dbReference type="InterPro" id="IPR001173">
    <property type="entry name" value="Glyco_trans_2-like"/>
</dbReference>
<comment type="caution">
    <text evidence="4">The sequence shown here is derived from an EMBL/GenBank/DDBJ whole genome shotgun (WGS) entry which is preliminary data.</text>
</comment>
<dbReference type="GeneID" id="97289218"/>
<dbReference type="AlphaFoldDB" id="A0A2N3PID6"/>
<dbReference type="CDD" id="cd00761">
    <property type="entry name" value="Glyco_tranf_GTA_type"/>
    <property type="match status" value="1"/>
</dbReference>
<gene>
    <name evidence="4" type="ORF">BCM31_03710</name>
</gene>
<dbReference type="Pfam" id="PF00535">
    <property type="entry name" value="Glycos_transf_2"/>
    <property type="match status" value="1"/>
</dbReference>
<dbReference type="SUPFAM" id="SSF53448">
    <property type="entry name" value="Nucleotide-diphospho-sugar transferases"/>
    <property type="match status" value="1"/>
</dbReference>
<keyword evidence="1" id="KW-0328">Glycosyltransferase</keyword>
<organism evidence="4 5">
    <name type="scientific">Helicobacter winghamensis</name>
    <dbReference type="NCBI Taxonomy" id="157268"/>
    <lineage>
        <taxon>Bacteria</taxon>
        <taxon>Pseudomonadati</taxon>
        <taxon>Campylobacterota</taxon>
        <taxon>Epsilonproteobacteria</taxon>
        <taxon>Campylobacterales</taxon>
        <taxon>Helicobacteraceae</taxon>
        <taxon>Helicobacter</taxon>
    </lineage>
</organism>
<dbReference type="PANTHER" id="PTHR22916:SF51">
    <property type="entry name" value="GLYCOSYLTRANSFERASE EPSH-RELATED"/>
    <property type="match status" value="1"/>
</dbReference>
<dbReference type="PANTHER" id="PTHR22916">
    <property type="entry name" value="GLYCOSYLTRANSFERASE"/>
    <property type="match status" value="1"/>
</dbReference>
<dbReference type="STRING" id="556267.HWAG_00460"/>
<reference evidence="4 5" key="1">
    <citation type="submission" date="2016-07" db="EMBL/GenBank/DDBJ databases">
        <title>Detection of Helicobacter winghamensis from caecal content of red fox (Vulpes vulpes).</title>
        <authorList>
            <person name="Zanoni R.G."/>
            <person name="Florio D."/>
            <person name="Caffara M."/>
            <person name="Renzi M."/>
            <person name="Parisi A."/>
            <person name="Pasquali F."/>
            <person name="Manfreda G."/>
        </authorList>
    </citation>
    <scope>NUCLEOTIDE SEQUENCE [LARGE SCALE GENOMIC DNA]</scope>
    <source>
        <strain evidence="4 5">295_13</strain>
    </source>
</reference>
<dbReference type="Proteomes" id="UP000233350">
    <property type="component" value="Unassembled WGS sequence"/>
</dbReference>
<dbReference type="GO" id="GO:0016758">
    <property type="term" value="F:hexosyltransferase activity"/>
    <property type="evidence" value="ECO:0007669"/>
    <property type="project" value="UniProtKB-ARBA"/>
</dbReference>
<name>A0A2N3PID6_9HELI</name>
<accession>A0A2N3PID6</accession>
<dbReference type="OrthoDB" id="5396343at2"/>
<evidence type="ECO:0000313" key="5">
    <source>
        <dbReference type="Proteomes" id="UP000233350"/>
    </source>
</evidence>